<feature type="coiled-coil region" evidence="3">
    <location>
        <begin position="326"/>
        <end position="378"/>
    </location>
</feature>
<feature type="coiled-coil region" evidence="3">
    <location>
        <begin position="149"/>
        <end position="227"/>
    </location>
</feature>
<evidence type="ECO:0000313" key="8">
    <source>
        <dbReference type="Proteomes" id="UP000007879"/>
    </source>
</evidence>
<feature type="domain" description="Dynein regulatory complex protein 1/2 N-terminal" evidence="5">
    <location>
        <begin position="89"/>
        <end position="192"/>
    </location>
</feature>
<dbReference type="OMA" id="LDFMMAR"/>
<dbReference type="GO" id="GO:0003352">
    <property type="term" value="P:regulation of cilium movement"/>
    <property type="evidence" value="ECO:0007669"/>
    <property type="project" value="TreeGrafter"/>
</dbReference>
<dbReference type="STRING" id="400682.A0A1X7UL97"/>
<evidence type="ECO:0000259" key="6">
    <source>
        <dbReference type="Pfam" id="PF14775"/>
    </source>
</evidence>
<name>A0A1X7UL97_AMPQE</name>
<evidence type="ECO:0000256" key="2">
    <source>
        <dbReference type="ARBA" id="ARBA00023054"/>
    </source>
</evidence>
<evidence type="ECO:0000313" key="7">
    <source>
        <dbReference type="EnsemblMetazoa" id="Aqu2.1.28207_001"/>
    </source>
</evidence>
<feature type="domain" description="Dynein regulatory complex protein 1 C-terminal" evidence="6">
    <location>
        <begin position="612"/>
        <end position="670"/>
    </location>
</feature>
<dbReference type="InterPro" id="IPR039505">
    <property type="entry name" value="DRC1/2_N"/>
</dbReference>
<keyword evidence="8" id="KW-1185">Reference proteome</keyword>
<sequence>MSATAKAPGLHTTSLLDSSEERKQQRRSRVKVKLEDARRRALGIRPETPPEDDSDPEQGRLSSQQILKSKERLKKLVSDGYQLVTGVLVAGESREVTRRQEETEAKKACSEKIEAEANAAVERFDEIMRKWTNFESKNEKVPQDLHILIQQQKKSCDEMLDEKNKLINEFEEDLKLKDEQFVKHLKKEAEDVDLLVERMEEQARSLVRAFQEELNEIEKSFSLERQELVEKQTTSIRDMTQTRSEKESEYIEIREKRLEENEAKINHIRMRNAEELNEIKIKLETDIQHLQQQIQQMKATFQLNAEKLEYNYQVLKKRDEENMIIISQQKRKLTRLQDVLNNLHIKLSKQEKHNRDEIESLMAEYQKNIEQYKELQKKFKHFQLIDAKRFYDIWQMNEERIRSVCSSVCQIDEIIHKQQLGLEWQAPTQPASPLQPFLMQMNRDVSNATMYASQILSDPGDADEAATGSAMPSTSHKSFPFSTMKHILELIANEGSFLLESKLAHLLSPLDKEEQMLMKLDSIFKALNVTSEHDVNELMKFFVKSTQDDDSDDAPIVDFEIFDPNQVPHILKQFTETRQSQLHASSSNEASNFKVLGLHGSDGTEELLKTPFWSNMTNLLPKEHKKMWTALTDSLEKYHSILSTRSKLLNETEGVRQQNSELRLLLHQYMHSSVNKELEVPPVMMMPIATGTH</sequence>
<dbReference type="AlphaFoldDB" id="A0A1X7UL97"/>
<dbReference type="eggNOG" id="ENOG502QQ2B">
    <property type="taxonomic scope" value="Eukaryota"/>
</dbReference>
<dbReference type="PANTHER" id="PTHR21625">
    <property type="entry name" value="NYD-SP28 PROTEIN"/>
    <property type="match status" value="1"/>
</dbReference>
<dbReference type="GO" id="GO:0070286">
    <property type="term" value="P:axonemal dynein complex assembly"/>
    <property type="evidence" value="ECO:0007669"/>
    <property type="project" value="InterPro"/>
</dbReference>
<feature type="coiled-coil region" evidence="3">
    <location>
        <begin position="258"/>
        <end position="300"/>
    </location>
</feature>
<dbReference type="Pfam" id="PF14772">
    <property type="entry name" value="NYD-SP28"/>
    <property type="match status" value="1"/>
</dbReference>
<dbReference type="Proteomes" id="UP000007879">
    <property type="component" value="Unassembled WGS sequence"/>
</dbReference>
<gene>
    <name evidence="7" type="primary">100639912</name>
</gene>
<proteinExistence type="inferred from homology"/>
<comment type="similarity">
    <text evidence="1">Belongs to the DRC1 family.</text>
</comment>
<dbReference type="GO" id="GO:0005858">
    <property type="term" value="C:axonemal dynein complex"/>
    <property type="evidence" value="ECO:0007669"/>
    <property type="project" value="InterPro"/>
</dbReference>
<protein>
    <recommendedName>
        <fullName evidence="9">Dynein regulatory complex protein 1</fullName>
    </recommendedName>
</protein>
<dbReference type="PANTHER" id="PTHR21625:SF1">
    <property type="entry name" value="DYNEIN REGULATORY COMPLEX PROTEIN 1"/>
    <property type="match status" value="1"/>
</dbReference>
<dbReference type="KEGG" id="aqu:100639912"/>
<evidence type="ECO:0000259" key="5">
    <source>
        <dbReference type="Pfam" id="PF14772"/>
    </source>
</evidence>
<dbReference type="GO" id="GO:0060285">
    <property type="term" value="P:cilium-dependent cell motility"/>
    <property type="evidence" value="ECO:0007669"/>
    <property type="project" value="TreeGrafter"/>
</dbReference>
<reference evidence="7" key="2">
    <citation type="submission" date="2017-05" db="UniProtKB">
        <authorList>
            <consortium name="EnsemblMetazoa"/>
        </authorList>
    </citation>
    <scope>IDENTIFICATION</scope>
</reference>
<dbReference type="OrthoDB" id="10260459at2759"/>
<evidence type="ECO:0008006" key="9">
    <source>
        <dbReference type="Google" id="ProtNLM"/>
    </source>
</evidence>
<reference evidence="8" key="1">
    <citation type="journal article" date="2010" name="Nature">
        <title>The Amphimedon queenslandica genome and the evolution of animal complexity.</title>
        <authorList>
            <person name="Srivastava M."/>
            <person name="Simakov O."/>
            <person name="Chapman J."/>
            <person name="Fahey B."/>
            <person name="Gauthier M.E."/>
            <person name="Mitros T."/>
            <person name="Richards G.S."/>
            <person name="Conaco C."/>
            <person name="Dacre M."/>
            <person name="Hellsten U."/>
            <person name="Larroux C."/>
            <person name="Putnam N.H."/>
            <person name="Stanke M."/>
            <person name="Adamska M."/>
            <person name="Darling A."/>
            <person name="Degnan S.M."/>
            <person name="Oakley T.H."/>
            <person name="Plachetzki D.C."/>
            <person name="Zhai Y."/>
            <person name="Adamski M."/>
            <person name="Calcino A."/>
            <person name="Cummins S.F."/>
            <person name="Goodstein D.M."/>
            <person name="Harris C."/>
            <person name="Jackson D.J."/>
            <person name="Leys S.P."/>
            <person name="Shu S."/>
            <person name="Woodcroft B.J."/>
            <person name="Vervoort M."/>
            <person name="Kosik K.S."/>
            <person name="Manning G."/>
            <person name="Degnan B.M."/>
            <person name="Rokhsar D.S."/>
        </authorList>
    </citation>
    <scope>NUCLEOTIDE SEQUENCE [LARGE SCALE GENOMIC DNA]</scope>
</reference>
<dbReference type="EnsemblMetazoa" id="Aqu2.1.28207_001">
    <property type="protein sequence ID" value="Aqu2.1.28207_001"/>
    <property type="gene ID" value="Aqu2.1.28207"/>
</dbReference>
<feature type="region of interest" description="Disordered" evidence="4">
    <location>
        <begin position="1"/>
        <end position="64"/>
    </location>
</feature>
<accession>A0A1X7UL97</accession>
<keyword evidence="2 3" id="KW-0175">Coiled coil</keyword>
<evidence type="ECO:0000256" key="3">
    <source>
        <dbReference type="SAM" id="Coils"/>
    </source>
</evidence>
<dbReference type="InParanoid" id="A0A1X7UL97"/>
<dbReference type="InterPro" id="IPR029440">
    <property type="entry name" value="DRC1_C"/>
</dbReference>
<evidence type="ECO:0000256" key="1">
    <source>
        <dbReference type="ARBA" id="ARBA00009688"/>
    </source>
</evidence>
<dbReference type="InterPro" id="IPR039750">
    <property type="entry name" value="DRC1/DRC2"/>
</dbReference>
<evidence type="ECO:0000256" key="4">
    <source>
        <dbReference type="SAM" id="MobiDB-lite"/>
    </source>
</evidence>
<dbReference type="EnsemblMetazoa" id="XM_003387559.3">
    <property type="protein sequence ID" value="XP_003387607.1"/>
    <property type="gene ID" value="LOC100639912"/>
</dbReference>
<organism evidence="7">
    <name type="scientific">Amphimedon queenslandica</name>
    <name type="common">Sponge</name>
    <dbReference type="NCBI Taxonomy" id="400682"/>
    <lineage>
        <taxon>Eukaryota</taxon>
        <taxon>Metazoa</taxon>
        <taxon>Porifera</taxon>
        <taxon>Demospongiae</taxon>
        <taxon>Heteroscleromorpha</taxon>
        <taxon>Haplosclerida</taxon>
        <taxon>Niphatidae</taxon>
        <taxon>Amphimedon</taxon>
    </lineage>
</organism>
<dbReference type="Pfam" id="PF14775">
    <property type="entry name" value="NYD-SP28_assoc"/>
    <property type="match status" value="1"/>
</dbReference>